<keyword evidence="4" id="KW-1185">Reference proteome</keyword>
<dbReference type="GO" id="GO:0008168">
    <property type="term" value="F:methyltransferase activity"/>
    <property type="evidence" value="ECO:0007669"/>
    <property type="project" value="UniProtKB-KW"/>
</dbReference>
<dbReference type="GO" id="GO:0032259">
    <property type="term" value="P:methylation"/>
    <property type="evidence" value="ECO:0007669"/>
    <property type="project" value="UniProtKB-KW"/>
</dbReference>
<organism evidence="3 4">
    <name type="scientific">Pseudozobellia thermophila</name>
    <dbReference type="NCBI Taxonomy" id="192903"/>
    <lineage>
        <taxon>Bacteria</taxon>
        <taxon>Pseudomonadati</taxon>
        <taxon>Bacteroidota</taxon>
        <taxon>Flavobacteriia</taxon>
        <taxon>Flavobacteriales</taxon>
        <taxon>Flavobacteriaceae</taxon>
        <taxon>Pseudozobellia</taxon>
    </lineage>
</organism>
<dbReference type="InterPro" id="IPR041698">
    <property type="entry name" value="Methyltransf_25"/>
</dbReference>
<accession>A0A1M6PAC6</accession>
<sequence length="235" mass="27471">MLNFTKRNTDPEEMDQLSVSRETLRRVYDDINRSNRLLGGNRITIDAVRQVVRDFPQESYTILDVGCGDGEMLRRLVLWARKHGIEVICTGVDLNERALELAREKSKDFPEINYLQQDVLHLDPDLPCDILLCTLTMHHFSDRQIPVFLNRFVHLAKIGVIVNDLQRSVLAYVLFRAFSLIFIKTKMARNDGKTSIKSGFTLKGLRAFSRNIPERRHRIKWKWAFRYVWVLSPKV</sequence>
<evidence type="ECO:0000313" key="4">
    <source>
        <dbReference type="Proteomes" id="UP000184543"/>
    </source>
</evidence>
<evidence type="ECO:0000313" key="3">
    <source>
        <dbReference type="EMBL" id="SHK04905.1"/>
    </source>
</evidence>
<dbReference type="EMBL" id="FQYU01000019">
    <property type="protein sequence ID" value="SHK04905.1"/>
    <property type="molecule type" value="Genomic_DNA"/>
</dbReference>
<dbReference type="Gene3D" id="3.40.50.150">
    <property type="entry name" value="Vaccinia Virus protein VP39"/>
    <property type="match status" value="1"/>
</dbReference>
<dbReference type="CDD" id="cd02440">
    <property type="entry name" value="AdoMet_MTases"/>
    <property type="match status" value="1"/>
</dbReference>
<dbReference type="RefSeq" id="WP_072995927.1">
    <property type="nucleotide sequence ID" value="NZ_FQYU01000019.1"/>
</dbReference>
<dbReference type="OrthoDB" id="9800454at2"/>
<dbReference type="PANTHER" id="PTHR43861">
    <property type="entry name" value="TRANS-ACONITATE 2-METHYLTRANSFERASE-RELATED"/>
    <property type="match status" value="1"/>
</dbReference>
<dbReference type="Pfam" id="PF13649">
    <property type="entry name" value="Methyltransf_25"/>
    <property type="match status" value="1"/>
</dbReference>
<dbReference type="Proteomes" id="UP000184543">
    <property type="component" value="Unassembled WGS sequence"/>
</dbReference>
<proteinExistence type="predicted"/>
<feature type="domain" description="Methyltransferase" evidence="2">
    <location>
        <begin position="62"/>
        <end position="157"/>
    </location>
</feature>
<dbReference type="InterPro" id="IPR029063">
    <property type="entry name" value="SAM-dependent_MTases_sf"/>
</dbReference>
<dbReference type="AlphaFoldDB" id="A0A1M6PAC6"/>
<evidence type="ECO:0000259" key="2">
    <source>
        <dbReference type="Pfam" id="PF13649"/>
    </source>
</evidence>
<name>A0A1M6PAC6_9FLAO</name>
<gene>
    <name evidence="3" type="ORF">SAMN04488513_11916</name>
</gene>
<keyword evidence="1 3" id="KW-0808">Transferase</keyword>
<reference evidence="4" key="1">
    <citation type="submission" date="2016-11" db="EMBL/GenBank/DDBJ databases">
        <authorList>
            <person name="Varghese N."/>
            <person name="Submissions S."/>
        </authorList>
    </citation>
    <scope>NUCLEOTIDE SEQUENCE [LARGE SCALE GENOMIC DNA]</scope>
    <source>
        <strain evidence="4">DSM 19858</strain>
    </source>
</reference>
<protein>
    <submittedName>
        <fullName evidence="3">Methyltransferase domain-containing protein</fullName>
    </submittedName>
</protein>
<dbReference type="STRING" id="192903.SAMN04488513_11916"/>
<dbReference type="SUPFAM" id="SSF53335">
    <property type="entry name" value="S-adenosyl-L-methionine-dependent methyltransferases"/>
    <property type="match status" value="1"/>
</dbReference>
<evidence type="ECO:0000256" key="1">
    <source>
        <dbReference type="ARBA" id="ARBA00022679"/>
    </source>
</evidence>
<keyword evidence="3" id="KW-0489">Methyltransferase</keyword>